<dbReference type="Pfam" id="PF19300">
    <property type="entry name" value="BPD_transp_1_N"/>
    <property type="match status" value="1"/>
</dbReference>
<gene>
    <name evidence="9" type="primary">gsiC_2</name>
    <name evidence="9" type="ORF">MP11Mi_05100</name>
</gene>
<keyword evidence="6 7" id="KW-0472">Membrane</keyword>
<comment type="subcellular location">
    <subcellularLocation>
        <location evidence="1 7">Cell membrane</location>
        <topology evidence="1 7">Multi-pass membrane protein</topology>
    </subcellularLocation>
</comment>
<evidence type="ECO:0000256" key="5">
    <source>
        <dbReference type="ARBA" id="ARBA00022989"/>
    </source>
</evidence>
<protein>
    <submittedName>
        <fullName evidence="9">Glutathione transport system permease protein GsiC</fullName>
    </submittedName>
</protein>
<dbReference type="GO" id="GO:0055085">
    <property type="term" value="P:transmembrane transport"/>
    <property type="evidence" value="ECO:0007669"/>
    <property type="project" value="InterPro"/>
</dbReference>
<keyword evidence="5 7" id="KW-1133">Transmembrane helix</keyword>
<dbReference type="InterPro" id="IPR045621">
    <property type="entry name" value="BPD_transp_1_N"/>
</dbReference>
<dbReference type="EMBL" id="CP128986">
    <property type="protein sequence ID" value="WOC11442.1"/>
    <property type="molecule type" value="Genomic_DNA"/>
</dbReference>
<feature type="transmembrane region" description="Helical" evidence="7">
    <location>
        <begin position="234"/>
        <end position="256"/>
    </location>
</feature>
<dbReference type="InterPro" id="IPR000515">
    <property type="entry name" value="MetI-like"/>
</dbReference>
<dbReference type="PANTHER" id="PTHR43163">
    <property type="entry name" value="DIPEPTIDE TRANSPORT SYSTEM PERMEASE PROTEIN DPPB-RELATED"/>
    <property type="match status" value="1"/>
</dbReference>
<dbReference type="Pfam" id="PF00528">
    <property type="entry name" value="BPD_transp_1"/>
    <property type="match status" value="1"/>
</dbReference>
<reference evidence="9" key="1">
    <citation type="submission" date="2023-06" db="EMBL/GenBank/DDBJ databases">
        <title>Gordonia sp. nov. and Pseudochrobactrum sp. nov., two species isolated from the burying beetle Nicrophorus vespilloides.</title>
        <authorList>
            <person name="Poehlein A."/>
            <person name="Guzman J."/>
            <person name="Daniel R."/>
            <person name="Vilcinskas A."/>
        </authorList>
    </citation>
    <scope>NUCLEOTIDE SEQUENCE</scope>
    <source>
        <strain evidence="9">MP11Mi</strain>
    </source>
</reference>
<feature type="transmembrane region" description="Helical" evidence="7">
    <location>
        <begin position="172"/>
        <end position="195"/>
    </location>
</feature>
<dbReference type="Gene3D" id="1.10.3720.10">
    <property type="entry name" value="MetI-like"/>
    <property type="match status" value="1"/>
</dbReference>
<dbReference type="AlphaFoldDB" id="A0AA97GUF3"/>
<evidence type="ECO:0000256" key="3">
    <source>
        <dbReference type="ARBA" id="ARBA00022475"/>
    </source>
</evidence>
<evidence type="ECO:0000259" key="8">
    <source>
        <dbReference type="PROSITE" id="PS50928"/>
    </source>
</evidence>
<evidence type="ECO:0000313" key="9">
    <source>
        <dbReference type="EMBL" id="WOC11442.1"/>
    </source>
</evidence>
<dbReference type="GO" id="GO:0005886">
    <property type="term" value="C:plasma membrane"/>
    <property type="evidence" value="ECO:0007669"/>
    <property type="project" value="UniProtKB-SubCell"/>
</dbReference>
<feature type="domain" description="ABC transmembrane type-1" evidence="8">
    <location>
        <begin position="98"/>
        <end position="299"/>
    </location>
</feature>
<keyword evidence="2 7" id="KW-0813">Transport</keyword>
<dbReference type="SUPFAM" id="SSF161098">
    <property type="entry name" value="MetI-like"/>
    <property type="match status" value="1"/>
</dbReference>
<evidence type="ECO:0000256" key="4">
    <source>
        <dbReference type="ARBA" id="ARBA00022692"/>
    </source>
</evidence>
<proteinExistence type="inferred from homology"/>
<comment type="similarity">
    <text evidence="7">Belongs to the binding-protein-dependent transport system permease family.</text>
</comment>
<keyword evidence="3" id="KW-1003">Cell membrane</keyword>
<evidence type="ECO:0000256" key="7">
    <source>
        <dbReference type="RuleBase" id="RU363032"/>
    </source>
</evidence>
<name>A0AA97GUF3_9ACTN</name>
<keyword evidence="4 7" id="KW-0812">Transmembrane</keyword>
<accession>A0AA97GUF3</accession>
<dbReference type="CDD" id="cd06261">
    <property type="entry name" value="TM_PBP2"/>
    <property type="match status" value="1"/>
</dbReference>
<dbReference type="PANTHER" id="PTHR43163:SF6">
    <property type="entry name" value="DIPEPTIDE TRANSPORT SYSTEM PERMEASE PROTEIN DPPB-RELATED"/>
    <property type="match status" value="1"/>
</dbReference>
<dbReference type="PROSITE" id="PS50928">
    <property type="entry name" value="ABC_TM1"/>
    <property type="match status" value="1"/>
</dbReference>
<evidence type="ECO:0000256" key="1">
    <source>
        <dbReference type="ARBA" id="ARBA00004651"/>
    </source>
</evidence>
<evidence type="ECO:0000256" key="6">
    <source>
        <dbReference type="ARBA" id="ARBA00023136"/>
    </source>
</evidence>
<feature type="transmembrane region" description="Helical" evidence="7">
    <location>
        <begin position="137"/>
        <end position="160"/>
    </location>
</feature>
<dbReference type="RefSeq" id="WP_420040758.1">
    <property type="nucleotide sequence ID" value="NZ_CP128986.1"/>
</dbReference>
<evidence type="ECO:0000256" key="2">
    <source>
        <dbReference type="ARBA" id="ARBA00022448"/>
    </source>
</evidence>
<dbReference type="InterPro" id="IPR035906">
    <property type="entry name" value="MetI-like_sf"/>
</dbReference>
<sequence length="345" mass="36232">MRAYVLRRIAAAVLVLWAAYTLSFVLLSALPGDAVTNKIQNPEAQMSPESAAGLLEFYGLDRPLWQQYVHSLGALLQGDLGFSITNGRPVGQLIVDVVPDTLALAGTALIVGLLVAALVSALSVYGPARWVRSAATAVPVFFASVPTFVVGILLLQVFAFKLFAIPAADDGSFTALLAPAVTLGVFVAAPLAQVFTRSITNTRQQAFVHVLYARGAGERYVFARGILRNSSLPVLTLLGLAVGELIGGSVVTETIFSRPGLGQLTVSAVSTQDLPVLQGVVVVAALVYVVVNLVVDLVYPALDPRILVTTVASTTSVKGLAGRLAHSGRRPSVHRSDLQAEAVMP</sequence>
<feature type="transmembrane region" description="Helical" evidence="7">
    <location>
        <begin position="102"/>
        <end position="125"/>
    </location>
</feature>
<feature type="transmembrane region" description="Helical" evidence="7">
    <location>
        <begin position="276"/>
        <end position="299"/>
    </location>
</feature>
<organism evidence="9">
    <name type="scientific">Gordonia sp. MP11Mi</name>
    <dbReference type="NCBI Taxonomy" id="3022769"/>
    <lineage>
        <taxon>Bacteria</taxon>
        <taxon>Bacillati</taxon>
        <taxon>Actinomycetota</taxon>
        <taxon>Actinomycetes</taxon>
        <taxon>Mycobacteriales</taxon>
        <taxon>Gordoniaceae</taxon>
        <taxon>Gordonia</taxon>
    </lineage>
</organism>